<proteinExistence type="predicted"/>
<gene>
    <name evidence="1" type="ORF">GLIP_3812</name>
</gene>
<dbReference type="AlphaFoldDB" id="K6YIJ4"/>
<reference evidence="1 2" key="1">
    <citation type="journal article" date="2017" name="Antonie Van Leeuwenhoek">
        <title>Rhizobium rhizosphaerae sp. nov., a novel species isolated from rice rhizosphere.</title>
        <authorList>
            <person name="Zhao J.J."/>
            <person name="Zhang J."/>
            <person name="Zhang R.J."/>
            <person name="Zhang C.W."/>
            <person name="Yin H.Q."/>
            <person name="Zhang X.X."/>
        </authorList>
    </citation>
    <scope>NUCLEOTIDE SEQUENCE [LARGE SCALE GENOMIC DNA]</scope>
    <source>
        <strain evidence="1 2">E3</strain>
    </source>
</reference>
<dbReference type="EMBL" id="BAEN01000070">
    <property type="protein sequence ID" value="GAC16423.1"/>
    <property type="molecule type" value="Genomic_DNA"/>
</dbReference>
<evidence type="ECO:0000313" key="2">
    <source>
        <dbReference type="Proteomes" id="UP000006334"/>
    </source>
</evidence>
<comment type="caution">
    <text evidence="1">The sequence shown here is derived from an EMBL/GenBank/DDBJ whole genome shotgun (WGS) entry which is preliminary data.</text>
</comment>
<accession>K6YIJ4</accession>
<sequence>MRQNVINTKIDSQALEWYFMQYQPFSVYEVVRKYLLIRLSDDDRNHWSVM</sequence>
<keyword evidence="2" id="KW-1185">Reference proteome</keyword>
<protein>
    <submittedName>
        <fullName evidence="1">Uncharacterized protein</fullName>
    </submittedName>
</protein>
<dbReference type="Proteomes" id="UP000006334">
    <property type="component" value="Unassembled WGS sequence"/>
</dbReference>
<dbReference type="STRING" id="1127673.GLIP_3812"/>
<evidence type="ECO:0000313" key="1">
    <source>
        <dbReference type="EMBL" id="GAC16423.1"/>
    </source>
</evidence>
<organism evidence="1 2">
    <name type="scientific">Aliiglaciecola lipolytica E3</name>
    <dbReference type="NCBI Taxonomy" id="1127673"/>
    <lineage>
        <taxon>Bacteria</taxon>
        <taxon>Pseudomonadati</taxon>
        <taxon>Pseudomonadota</taxon>
        <taxon>Gammaproteobacteria</taxon>
        <taxon>Alteromonadales</taxon>
        <taxon>Alteromonadaceae</taxon>
        <taxon>Aliiglaciecola</taxon>
    </lineage>
</organism>
<name>K6YIJ4_9ALTE</name>